<dbReference type="Pfam" id="PF02485">
    <property type="entry name" value="Branch"/>
    <property type="match status" value="1"/>
</dbReference>
<dbReference type="InterPro" id="IPR003406">
    <property type="entry name" value="Glyco_trans_14"/>
</dbReference>
<evidence type="ECO:0000313" key="7">
    <source>
        <dbReference type="WBParaSite" id="ACRNAN_scaffold3428.g13519.t1"/>
    </source>
</evidence>
<protein>
    <submittedName>
        <fullName evidence="7">Uncharacterized protein</fullName>
    </submittedName>
</protein>
<keyword evidence="3" id="KW-0808">Transferase</keyword>
<evidence type="ECO:0000256" key="5">
    <source>
        <dbReference type="ARBA" id="ARBA00023180"/>
    </source>
</evidence>
<accession>A0A914DPY7</accession>
<evidence type="ECO:0000256" key="2">
    <source>
        <dbReference type="ARBA" id="ARBA00022676"/>
    </source>
</evidence>
<proteinExistence type="predicted"/>
<evidence type="ECO:0000256" key="1">
    <source>
        <dbReference type="ARBA" id="ARBA00004606"/>
    </source>
</evidence>
<keyword evidence="2" id="KW-0328">Glycosyltransferase</keyword>
<name>A0A914DPY7_9BILA</name>
<dbReference type="AlphaFoldDB" id="A0A914DPY7"/>
<keyword evidence="4" id="KW-0472">Membrane</keyword>
<evidence type="ECO:0000313" key="6">
    <source>
        <dbReference type="Proteomes" id="UP000887540"/>
    </source>
</evidence>
<keyword evidence="5" id="KW-0325">Glycoprotein</keyword>
<evidence type="ECO:0000256" key="3">
    <source>
        <dbReference type="ARBA" id="ARBA00022679"/>
    </source>
</evidence>
<dbReference type="Proteomes" id="UP000887540">
    <property type="component" value="Unplaced"/>
</dbReference>
<dbReference type="PANTHER" id="PTHR46671">
    <property type="entry name" value="PROTEIN CBG11221"/>
    <property type="match status" value="1"/>
</dbReference>
<evidence type="ECO:0000256" key="4">
    <source>
        <dbReference type="ARBA" id="ARBA00023136"/>
    </source>
</evidence>
<dbReference type="GO" id="GO:0016757">
    <property type="term" value="F:glycosyltransferase activity"/>
    <property type="evidence" value="ECO:0007669"/>
    <property type="project" value="UniProtKB-KW"/>
</dbReference>
<organism evidence="6 7">
    <name type="scientific">Acrobeloides nanus</name>
    <dbReference type="NCBI Taxonomy" id="290746"/>
    <lineage>
        <taxon>Eukaryota</taxon>
        <taxon>Metazoa</taxon>
        <taxon>Ecdysozoa</taxon>
        <taxon>Nematoda</taxon>
        <taxon>Chromadorea</taxon>
        <taxon>Rhabditida</taxon>
        <taxon>Tylenchina</taxon>
        <taxon>Cephalobomorpha</taxon>
        <taxon>Cephaloboidea</taxon>
        <taxon>Cephalobidae</taxon>
        <taxon>Acrobeloides</taxon>
    </lineage>
</organism>
<dbReference type="WBParaSite" id="ACRNAN_scaffold3428.g13519.t1">
    <property type="protein sequence ID" value="ACRNAN_scaffold3428.g13519.t1"/>
    <property type="gene ID" value="ACRNAN_scaffold3428.g13519"/>
</dbReference>
<reference evidence="7" key="1">
    <citation type="submission" date="2022-11" db="UniProtKB">
        <authorList>
            <consortium name="WormBaseParasite"/>
        </authorList>
    </citation>
    <scope>IDENTIFICATION</scope>
</reference>
<dbReference type="GO" id="GO:0016020">
    <property type="term" value="C:membrane"/>
    <property type="evidence" value="ECO:0007669"/>
    <property type="project" value="UniProtKB-SubCell"/>
</dbReference>
<sequence length="228" mass="25896">MAFIKPVEAKNFDCKRIFERDEEYVKNLSRHRITYQDYQTLPTDCNSIRQRNYFPFLPNSREEAEYPISYIRVIYKDYLLLEMALAAEYAPQNFYCYVLDKKAKAIFKQQIRNLRKCFPNVFVSDNEFNTDSGFVAIGTIQTINNVPHINIDGQIVVLIDAKLLSGRIQLSGDWNNVGTVDLIIVQVSLTANLNLTGTATLVNVLTGVNENDQILTEGTLIPGVTTVG</sequence>
<dbReference type="PANTHER" id="PTHR46671:SF7">
    <property type="entry name" value="CORE-2_I-BRANCHING ENZYME"/>
    <property type="match status" value="1"/>
</dbReference>
<keyword evidence="6" id="KW-1185">Reference proteome</keyword>
<comment type="subcellular location">
    <subcellularLocation>
        <location evidence="1">Membrane</location>
        <topology evidence="1">Single-pass type II membrane protein</topology>
    </subcellularLocation>
</comment>